<keyword evidence="4" id="KW-0804">Transcription</keyword>
<feature type="region of interest" description="Disordered" evidence="6">
    <location>
        <begin position="210"/>
        <end position="235"/>
    </location>
</feature>
<feature type="compositionally biased region" description="Acidic residues" evidence="6">
    <location>
        <begin position="59"/>
        <end position="72"/>
    </location>
</feature>
<evidence type="ECO:0000256" key="4">
    <source>
        <dbReference type="ARBA" id="ARBA00023163"/>
    </source>
</evidence>
<dbReference type="SUPFAM" id="SSF47113">
    <property type="entry name" value="Histone-fold"/>
    <property type="match status" value="1"/>
</dbReference>
<dbReference type="InterPro" id="IPR006809">
    <property type="entry name" value="TAFII28_dom"/>
</dbReference>
<dbReference type="Gene3D" id="1.10.20.10">
    <property type="entry name" value="Histone, subunit A"/>
    <property type="match status" value="1"/>
</dbReference>
<feature type="domain" description="TAFII28-like protein" evidence="7">
    <location>
        <begin position="118"/>
        <end position="200"/>
    </location>
</feature>
<feature type="region of interest" description="Disordered" evidence="6">
    <location>
        <begin position="1"/>
        <end position="110"/>
    </location>
</feature>
<name>A0ABR3PYE7_9TREE</name>
<evidence type="ECO:0000313" key="9">
    <source>
        <dbReference type="Proteomes" id="UP001565368"/>
    </source>
</evidence>
<dbReference type="EMBL" id="JBBXJM010000005">
    <property type="protein sequence ID" value="KAL1407481.1"/>
    <property type="molecule type" value="Genomic_DNA"/>
</dbReference>
<keyword evidence="9" id="KW-1185">Reference proteome</keyword>
<proteinExistence type="inferred from homology"/>
<evidence type="ECO:0000256" key="2">
    <source>
        <dbReference type="ARBA" id="ARBA00009788"/>
    </source>
</evidence>
<evidence type="ECO:0000256" key="6">
    <source>
        <dbReference type="SAM" id="MobiDB-lite"/>
    </source>
</evidence>
<dbReference type="GeneID" id="95987957"/>
<protein>
    <submittedName>
        <fullName evidence="8">Transcription initiation factor TFIID subunit 11</fullName>
    </submittedName>
</protein>
<dbReference type="PANTHER" id="PTHR13218:SF8">
    <property type="entry name" value="TRANSCRIPTION INITIATION FACTOR TFIID SUBUNIT 11"/>
    <property type="match status" value="1"/>
</dbReference>
<evidence type="ECO:0000256" key="5">
    <source>
        <dbReference type="ARBA" id="ARBA00023242"/>
    </source>
</evidence>
<dbReference type="PANTHER" id="PTHR13218">
    <property type="entry name" value="TRANSCRIPTION INITIATION FACTOR TFIID SUBUNIT 11-RELATED"/>
    <property type="match status" value="1"/>
</dbReference>
<comment type="subcellular location">
    <subcellularLocation>
        <location evidence="1">Nucleus</location>
    </subcellularLocation>
</comment>
<reference evidence="8 9" key="1">
    <citation type="submission" date="2023-08" db="EMBL/GenBank/DDBJ databases">
        <title>Annotated Genome Sequence of Vanrija albida AlHP1.</title>
        <authorList>
            <person name="Herzog R."/>
        </authorList>
    </citation>
    <scope>NUCLEOTIDE SEQUENCE [LARGE SCALE GENOMIC DNA]</scope>
    <source>
        <strain evidence="8 9">AlHP1</strain>
    </source>
</reference>
<feature type="compositionally biased region" description="Basic and acidic residues" evidence="6">
    <location>
        <begin position="33"/>
        <end position="42"/>
    </location>
</feature>
<dbReference type="InterPro" id="IPR009072">
    <property type="entry name" value="Histone-fold"/>
</dbReference>
<sequence length="235" mass="25444">MAANTLALPGAGPSSAANSPRKGGGEKKRKRKQAESKDKEYDSDAELEVSAEDLVAADADGEEGEADADGEGDGGRVRGGRARGGDGEDEDEEEPAQPAAGVDVKREAKRRRDETLLLRGQLDEEQGRRFDAFQTVVIPRGVVKRLNRDVYDQHVPNTLTAVLAGMVKVFVADVVETAKQLQPYSQHPDGPLQPYHLQLARVRLQEQGLLGAPRGDGASTHSSTGLRSRKRLFRR</sequence>
<comment type="similarity">
    <text evidence="2">Belongs to the TAF11 family.</text>
</comment>
<organism evidence="8 9">
    <name type="scientific">Vanrija albida</name>
    <dbReference type="NCBI Taxonomy" id="181172"/>
    <lineage>
        <taxon>Eukaryota</taxon>
        <taxon>Fungi</taxon>
        <taxon>Dikarya</taxon>
        <taxon>Basidiomycota</taxon>
        <taxon>Agaricomycotina</taxon>
        <taxon>Tremellomycetes</taxon>
        <taxon>Trichosporonales</taxon>
        <taxon>Trichosporonaceae</taxon>
        <taxon>Vanrija</taxon>
    </lineage>
</organism>
<evidence type="ECO:0000256" key="1">
    <source>
        <dbReference type="ARBA" id="ARBA00004123"/>
    </source>
</evidence>
<dbReference type="CDD" id="cd08048">
    <property type="entry name" value="HFD_TAF11"/>
    <property type="match status" value="1"/>
</dbReference>
<dbReference type="InterPro" id="IPR045127">
    <property type="entry name" value="TAF11-like"/>
</dbReference>
<evidence type="ECO:0000313" key="8">
    <source>
        <dbReference type="EMBL" id="KAL1407481.1"/>
    </source>
</evidence>
<dbReference type="Proteomes" id="UP001565368">
    <property type="component" value="Unassembled WGS sequence"/>
</dbReference>
<comment type="caution">
    <text evidence="8">The sequence shown here is derived from an EMBL/GenBank/DDBJ whole genome shotgun (WGS) entry which is preliminary data.</text>
</comment>
<evidence type="ECO:0000259" key="7">
    <source>
        <dbReference type="Pfam" id="PF04719"/>
    </source>
</evidence>
<dbReference type="Pfam" id="PF04719">
    <property type="entry name" value="TAFII28"/>
    <property type="match status" value="1"/>
</dbReference>
<gene>
    <name evidence="8" type="primary">TAF11</name>
    <name evidence="8" type="ORF">Q8F55_006914</name>
</gene>
<keyword evidence="3" id="KW-0805">Transcription regulation</keyword>
<accession>A0ABR3PYE7</accession>
<evidence type="ECO:0000256" key="3">
    <source>
        <dbReference type="ARBA" id="ARBA00023015"/>
    </source>
</evidence>
<keyword evidence="5" id="KW-0539">Nucleus</keyword>
<dbReference type="RefSeq" id="XP_069207425.1">
    <property type="nucleotide sequence ID" value="XM_069355354.1"/>
</dbReference>